<organism evidence="1">
    <name type="scientific">marine metagenome</name>
    <dbReference type="NCBI Taxonomy" id="408172"/>
    <lineage>
        <taxon>unclassified sequences</taxon>
        <taxon>metagenomes</taxon>
        <taxon>ecological metagenomes</taxon>
    </lineage>
</organism>
<dbReference type="CDD" id="cd15482">
    <property type="entry name" value="Sialidase_non-viral"/>
    <property type="match status" value="1"/>
</dbReference>
<evidence type="ECO:0000313" key="1">
    <source>
        <dbReference type="EMBL" id="SVA42185.1"/>
    </source>
</evidence>
<gene>
    <name evidence="1" type="ORF">METZ01_LOCUS95039</name>
</gene>
<dbReference type="PANTHER" id="PTHR43739">
    <property type="entry name" value="XYLOGLUCANASE (EUROFUNG)"/>
    <property type="match status" value="1"/>
</dbReference>
<dbReference type="Gene3D" id="2.130.10.10">
    <property type="entry name" value="YVTN repeat-like/Quinoprotein amine dehydrogenase"/>
    <property type="match status" value="1"/>
</dbReference>
<dbReference type="PANTHER" id="PTHR43739:SF5">
    <property type="entry name" value="EXO-ALPHA-SIALIDASE"/>
    <property type="match status" value="1"/>
</dbReference>
<proteinExistence type="predicted"/>
<sequence length="357" mass="38895">MTIGLSHGGATQYASLKRSQELLVGTKEGVAILNQDATGSWRMSHRGLSDLHISSLILPPQTDLIFAGAFHGSIHASRDGGRTWERRDTGLTQDDVYSLAWVERADGVRLYAGTEPAHLFYSDDFGSNWTELPGIRNVESTPTWSFPAPPHVAHTKNITFDPANPDHILVSVEQGGLLKSTDGGQTFSDLEGFHNDVHRILVHPEDSKRIFMTGGDGVYVSTDAGVTWDHRTDRSDDIGGYPDTLVLHPRQPDLMFIGAAHSNPGSWQTSHYAGAKISRSDDAGKTWNQVKDGLPDDLQGSIEAMCLEDYGDSFSIFFGTTSGEVFSSQDGGDHWDLIMEGLTPISKGGHYRALTTA</sequence>
<dbReference type="SUPFAM" id="SSF110296">
    <property type="entry name" value="Oligoxyloglucan reducing end-specific cellobiohydrolase"/>
    <property type="match status" value="1"/>
</dbReference>
<protein>
    <recommendedName>
        <fullName evidence="2">Sortilin N-terminal domain-containing protein</fullName>
    </recommendedName>
</protein>
<dbReference type="AlphaFoldDB" id="A0A381VPC7"/>
<dbReference type="InterPro" id="IPR015943">
    <property type="entry name" value="WD40/YVTN_repeat-like_dom_sf"/>
</dbReference>
<evidence type="ECO:0008006" key="2">
    <source>
        <dbReference type="Google" id="ProtNLM"/>
    </source>
</evidence>
<dbReference type="GO" id="GO:0010411">
    <property type="term" value="P:xyloglucan metabolic process"/>
    <property type="evidence" value="ECO:0007669"/>
    <property type="project" value="TreeGrafter"/>
</dbReference>
<reference evidence="1" key="1">
    <citation type="submission" date="2018-05" db="EMBL/GenBank/DDBJ databases">
        <authorList>
            <person name="Lanie J.A."/>
            <person name="Ng W.-L."/>
            <person name="Kazmierczak K.M."/>
            <person name="Andrzejewski T.M."/>
            <person name="Davidsen T.M."/>
            <person name="Wayne K.J."/>
            <person name="Tettelin H."/>
            <person name="Glass J.I."/>
            <person name="Rusch D."/>
            <person name="Podicherti R."/>
            <person name="Tsui H.-C.T."/>
            <person name="Winkler M.E."/>
        </authorList>
    </citation>
    <scope>NUCLEOTIDE SEQUENCE</scope>
</reference>
<dbReference type="EMBL" id="UINC01009405">
    <property type="protein sequence ID" value="SVA42185.1"/>
    <property type="molecule type" value="Genomic_DNA"/>
</dbReference>
<name>A0A381VPC7_9ZZZZ</name>
<dbReference type="InterPro" id="IPR052025">
    <property type="entry name" value="Xyloglucanase_GH74"/>
</dbReference>
<accession>A0A381VPC7</accession>